<dbReference type="InterPro" id="IPR000889">
    <property type="entry name" value="Glutathione_peroxidase"/>
</dbReference>
<evidence type="ECO:0000313" key="7">
    <source>
        <dbReference type="Proteomes" id="UP000029725"/>
    </source>
</evidence>
<evidence type="ECO:0000256" key="4">
    <source>
        <dbReference type="ARBA" id="ARBA00049091"/>
    </source>
</evidence>
<dbReference type="PANTHER" id="PTHR11592:SF78">
    <property type="entry name" value="GLUTATHIONE PEROXIDASE"/>
    <property type="match status" value="1"/>
</dbReference>
<protein>
    <recommendedName>
        <fullName evidence="5">Glutathione peroxidase</fullName>
    </recommendedName>
</protein>
<keyword evidence="2 5" id="KW-0575">Peroxidase</keyword>
<accession>A0A098VP49</accession>
<comment type="caution">
    <text evidence="6">The sequence shown here is derived from an EMBL/GenBank/DDBJ whole genome shotgun (WGS) entry which is preliminary data.</text>
</comment>
<name>A0A098VP49_9MICR</name>
<evidence type="ECO:0000313" key="6">
    <source>
        <dbReference type="EMBL" id="KGG50579.1"/>
    </source>
</evidence>
<dbReference type="InterPro" id="IPR029759">
    <property type="entry name" value="GPX_AS"/>
</dbReference>
<reference evidence="6 7" key="1">
    <citation type="submission" date="2014-04" db="EMBL/GenBank/DDBJ databases">
        <title>A new species of microsporidia sheds light on the evolution of extreme parasitism.</title>
        <authorList>
            <person name="Haag K.L."/>
            <person name="James T.Y."/>
            <person name="Larsson R."/>
            <person name="Schaer T.M."/>
            <person name="Refardt D."/>
            <person name="Pombert J.-F."/>
            <person name="Ebert D."/>
        </authorList>
    </citation>
    <scope>NUCLEOTIDE SEQUENCE [LARGE SCALE GENOMIC DNA]</scope>
    <source>
        <strain evidence="6 7">UGP3</strain>
        <tissue evidence="6">Spores</tissue>
    </source>
</reference>
<dbReference type="GO" id="GO:0140824">
    <property type="term" value="F:thioredoxin-dependent peroxiredoxin activity"/>
    <property type="evidence" value="ECO:0007669"/>
    <property type="project" value="UniProtKB-EC"/>
</dbReference>
<dbReference type="Gene3D" id="3.40.30.10">
    <property type="entry name" value="Glutaredoxin"/>
    <property type="match status" value="1"/>
</dbReference>
<sequence length="191" mass="21563">MAKFAEKSLKILFNNRLGKQIRRFAHQMSAEKAMLIPLEKDRIISLSEFKDKVLLVVNVASHCGYTPNNYEQLGKLAEKYDSQGLKVLLFPCNQSKLESGTTCQIRDFSSGFSTKLVMFHPIKVNGSEAHPLFSYLKKACPGTLGNAIKWNFTKFLVNRYGIPVKRFGPNEEPMTFEEKIVALLNEKADAA</sequence>
<dbReference type="Pfam" id="PF00255">
    <property type="entry name" value="GSHPx"/>
    <property type="match status" value="1"/>
</dbReference>
<comment type="similarity">
    <text evidence="1 5">Belongs to the glutathione peroxidase family.</text>
</comment>
<evidence type="ECO:0000256" key="2">
    <source>
        <dbReference type="ARBA" id="ARBA00022559"/>
    </source>
</evidence>
<keyword evidence="3 5" id="KW-0560">Oxidoreductase</keyword>
<dbReference type="GO" id="GO:0006979">
    <property type="term" value="P:response to oxidative stress"/>
    <property type="evidence" value="ECO:0007669"/>
    <property type="project" value="InterPro"/>
</dbReference>
<dbReference type="AlphaFoldDB" id="A0A098VP49"/>
<dbReference type="EMBL" id="JMKJ01000572">
    <property type="protein sequence ID" value="KGG50579.1"/>
    <property type="molecule type" value="Genomic_DNA"/>
</dbReference>
<evidence type="ECO:0000256" key="1">
    <source>
        <dbReference type="ARBA" id="ARBA00006926"/>
    </source>
</evidence>
<dbReference type="PRINTS" id="PR01011">
    <property type="entry name" value="GLUTPROXDASE"/>
</dbReference>
<dbReference type="VEuPathDB" id="MicrosporidiaDB:DI09_63p30"/>
<dbReference type="CDD" id="cd00340">
    <property type="entry name" value="GSH_Peroxidase"/>
    <property type="match status" value="1"/>
</dbReference>
<dbReference type="HOGENOM" id="CLU_029507_4_0_1"/>
<evidence type="ECO:0000256" key="5">
    <source>
        <dbReference type="RuleBase" id="RU000499"/>
    </source>
</evidence>
<dbReference type="OrthoDB" id="446890at2759"/>
<evidence type="ECO:0000256" key="3">
    <source>
        <dbReference type="ARBA" id="ARBA00023002"/>
    </source>
</evidence>
<dbReference type="SUPFAM" id="SSF52833">
    <property type="entry name" value="Thioredoxin-like"/>
    <property type="match status" value="1"/>
</dbReference>
<proteinExistence type="inferred from homology"/>
<dbReference type="PANTHER" id="PTHR11592">
    <property type="entry name" value="GLUTATHIONE PEROXIDASE"/>
    <property type="match status" value="1"/>
</dbReference>
<dbReference type="Proteomes" id="UP000029725">
    <property type="component" value="Unassembled WGS sequence"/>
</dbReference>
<dbReference type="InterPro" id="IPR036249">
    <property type="entry name" value="Thioredoxin-like_sf"/>
</dbReference>
<comment type="catalytic activity">
    <reaction evidence="4">
        <text>a hydroperoxide + [thioredoxin]-dithiol = an alcohol + [thioredoxin]-disulfide + H2O</text>
        <dbReference type="Rhea" id="RHEA:62620"/>
        <dbReference type="Rhea" id="RHEA-COMP:10698"/>
        <dbReference type="Rhea" id="RHEA-COMP:10700"/>
        <dbReference type="ChEBI" id="CHEBI:15377"/>
        <dbReference type="ChEBI" id="CHEBI:29950"/>
        <dbReference type="ChEBI" id="CHEBI:30879"/>
        <dbReference type="ChEBI" id="CHEBI:35924"/>
        <dbReference type="ChEBI" id="CHEBI:50058"/>
        <dbReference type="EC" id="1.11.1.24"/>
    </reaction>
</comment>
<dbReference type="PROSITE" id="PS00460">
    <property type="entry name" value="GLUTATHIONE_PEROXID_1"/>
    <property type="match status" value="1"/>
</dbReference>
<gene>
    <name evidence="6" type="ORF">DI09_63p30</name>
</gene>
<dbReference type="GeneID" id="25260531"/>
<keyword evidence="7" id="KW-1185">Reference proteome</keyword>
<organism evidence="6 7">
    <name type="scientific">Mitosporidium daphniae</name>
    <dbReference type="NCBI Taxonomy" id="1485682"/>
    <lineage>
        <taxon>Eukaryota</taxon>
        <taxon>Fungi</taxon>
        <taxon>Fungi incertae sedis</taxon>
        <taxon>Microsporidia</taxon>
        <taxon>Mitosporidium</taxon>
    </lineage>
</organism>
<dbReference type="PROSITE" id="PS51355">
    <property type="entry name" value="GLUTATHIONE_PEROXID_3"/>
    <property type="match status" value="1"/>
</dbReference>
<dbReference type="RefSeq" id="XP_013237026.1">
    <property type="nucleotide sequence ID" value="XM_013381572.1"/>
</dbReference>